<proteinExistence type="predicted"/>
<reference evidence="3" key="2">
    <citation type="submission" date="2013-12" db="EMBL/GenBank/DDBJ databases">
        <authorList>
            <person name="Yu Y."/>
            <person name="Lee S."/>
            <person name="de Baynast K."/>
            <person name="Wissotski M."/>
            <person name="Liu L."/>
            <person name="Talag J."/>
            <person name="Goicoechea J."/>
            <person name="Angelova A."/>
            <person name="Jetty R."/>
            <person name="Kudrna D."/>
            <person name="Golser W."/>
            <person name="Rivera L."/>
            <person name="Zhang J."/>
            <person name="Wing R."/>
        </authorList>
    </citation>
    <scope>NUCLEOTIDE SEQUENCE</scope>
</reference>
<feature type="region of interest" description="Disordered" evidence="1">
    <location>
        <begin position="1"/>
        <end position="23"/>
    </location>
</feature>
<keyword evidence="3" id="KW-1185">Reference proteome</keyword>
<reference evidence="2 3" key="1">
    <citation type="submission" date="2012-08" db="EMBL/GenBank/DDBJ databases">
        <title>Oryza genome evolution.</title>
        <authorList>
            <person name="Wing R.A."/>
        </authorList>
    </citation>
    <scope>NUCLEOTIDE SEQUENCE</scope>
</reference>
<dbReference type="Proteomes" id="UP000032180">
    <property type="component" value="Chromosome 5"/>
</dbReference>
<evidence type="ECO:0000313" key="2">
    <source>
        <dbReference type="EnsemblPlants" id="LPERR05G12510.2"/>
    </source>
</evidence>
<accession>A0A0D9WGA9</accession>
<organism evidence="2 3">
    <name type="scientific">Leersia perrieri</name>
    <dbReference type="NCBI Taxonomy" id="77586"/>
    <lineage>
        <taxon>Eukaryota</taxon>
        <taxon>Viridiplantae</taxon>
        <taxon>Streptophyta</taxon>
        <taxon>Embryophyta</taxon>
        <taxon>Tracheophyta</taxon>
        <taxon>Spermatophyta</taxon>
        <taxon>Magnoliopsida</taxon>
        <taxon>Liliopsida</taxon>
        <taxon>Poales</taxon>
        <taxon>Poaceae</taxon>
        <taxon>BOP clade</taxon>
        <taxon>Oryzoideae</taxon>
        <taxon>Oryzeae</taxon>
        <taxon>Oryzinae</taxon>
        <taxon>Leersia</taxon>
    </lineage>
</organism>
<dbReference type="AlphaFoldDB" id="A0A0D9WGA9"/>
<name>A0A0D9WGA9_9ORYZ</name>
<sequence length="193" mass="20166">MPPLASDARACTDRTPTSPTKTGSLQAAPFDCYPLILPLSRSLPQISQIQCSSRPVSTAAGVCVYAAEEVLQRYQIRPVLTRSRPPAGGSGGAAVASLLARLGLAAAMLARLWCCYPLLSPSGIVCRRCSPVPLPASARLAASSLSRVGALLYLRSSFPSISSSKLAVAILSNCTTLVAEQEVLGCEVHQKAQ</sequence>
<protein>
    <submittedName>
        <fullName evidence="2">Uncharacterized protein</fullName>
    </submittedName>
</protein>
<reference evidence="2" key="3">
    <citation type="submission" date="2015-04" db="UniProtKB">
        <authorList>
            <consortium name="EnsemblPlants"/>
        </authorList>
    </citation>
    <scope>IDENTIFICATION</scope>
</reference>
<evidence type="ECO:0000256" key="1">
    <source>
        <dbReference type="SAM" id="MobiDB-lite"/>
    </source>
</evidence>
<dbReference type="EnsemblPlants" id="LPERR05G12510.2">
    <property type="protein sequence ID" value="LPERR05G12510.2"/>
    <property type="gene ID" value="LPERR05G12510"/>
</dbReference>
<dbReference type="HOGENOM" id="CLU_1410692_0_0_1"/>
<feature type="compositionally biased region" description="Polar residues" evidence="1">
    <location>
        <begin position="14"/>
        <end position="23"/>
    </location>
</feature>
<dbReference type="Gramene" id="LPERR05G12510.2">
    <property type="protein sequence ID" value="LPERR05G12510.2"/>
    <property type="gene ID" value="LPERR05G12510"/>
</dbReference>
<evidence type="ECO:0000313" key="3">
    <source>
        <dbReference type="Proteomes" id="UP000032180"/>
    </source>
</evidence>